<keyword evidence="6" id="KW-0548">Nucleotidyltransferase</keyword>
<evidence type="ECO:0000313" key="12">
    <source>
        <dbReference type="EMBL" id="KAH7546774.1"/>
    </source>
</evidence>
<evidence type="ECO:0000259" key="11">
    <source>
        <dbReference type="Pfam" id="PF26217"/>
    </source>
</evidence>
<dbReference type="PANTHER" id="PTHR20884">
    <property type="entry name" value="GDP-D-GLUCOSE PHOSPHORYLASE 1"/>
    <property type="match status" value="1"/>
</dbReference>
<evidence type="ECO:0000256" key="7">
    <source>
        <dbReference type="ARBA" id="ARBA00022741"/>
    </source>
</evidence>
<dbReference type="AlphaFoldDB" id="A0A978W490"/>
<evidence type="ECO:0000256" key="5">
    <source>
        <dbReference type="ARBA" id="ARBA00022679"/>
    </source>
</evidence>
<sequence>MLSIRRVPTVVSNYQKDEGEEGARRAGGCGRNCLNNCCLPGAKLPLYAFKKLNKAVSDVNLDVHENREPPVAFLDSLLLGEWEDRMQRGLFRYDVTACETKVIPGEYGFIAQLNEGRHLKKRPTEFRVDKVLQPFDGNKFNFTKVGQEEVLFQFEASEDGEVQFFPNAPIDVEHSPSVVAINVSPIEYGHVLLIPRLFERLPQRIDHESFLLALNMAVEAGNPYFRLGYNSLGAFATINHLHFQAYYLAVPFPIEKAPTKKIIKLDGGVKVSELLNYPVRGLVFEGGNTVDHLSNAVSDACICLQSNNIPYNVLISDCGRRVFLLPQCYAEKQALGEVSAELLDTQVNPAVWEISGHMVLKRRKDYEEASEGNAWRLLAEVSLSKERFQEVNALIFEAITCGDNGSGNAHEGQDPESHTHEKVDAIKKSSHPTMVAGTQECLVLQ</sequence>
<dbReference type="OrthoDB" id="417175at2759"/>
<dbReference type="Proteomes" id="UP000813462">
    <property type="component" value="Unassembled WGS sequence"/>
</dbReference>
<dbReference type="GO" id="GO:0000166">
    <property type="term" value="F:nucleotide binding"/>
    <property type="evidence" value="ECO:0007669"/>
    <property type="project" value="UniProtKB-KW"/>
</dbReference>
<evidence type="ECO:0008006" key="14">
    <source>
        <dbReference type="Google" id="ProtNLM"/>
    </source>
</evidence>
<evidence type="ECO:0000256" key="3">
    <source>
        <dbReference type="ARBA" id="ARBA00022490"/>
    </source>
</evidence>
<keyword evidence="7" id="KW-0547">Nucleotide-binding</keyword>
<comment type="caution">
    <text evidence="12">The sequence shown here is derived from an EMBL/GenBank/DDBJ whole genome shotgun (WGS) entry which is preliminary data.</text>
</comment>
<name>A0A978W490_ZIZJJ</name>
<gene>
    <name evidence="12" type="ORF">FEM48_Zijuj01G0237000</name>
</gene>
<evidence type="ECO:0000259" key="10">
    <source>
        <dbReference type="Pfam" id="PF26216"/>
    </source>
</evidence>
<dbReference type="GO" id="GO:0016787">
    <property type="term" value="F:hydrolase activity"/>
    <property type="evidence" value="ECO:0007669"/>
    <property type="project" value="UniProtKB-KW"/>
</dbReference>
<evidence type="ECO:0000256" key="6">
    <source>
        <dbReference type="ARBA" id="ARBA00022695"/>
    </source>
</evidence>
<keyword evidence="4" id="KW-0344">Guanine-nucleotide releasing factor</keyword>
<keyword evidence="3" id="KW-0963">Cytoplasm</keyword>
<dbReference type="InterPro" id="IPR058865">
    <property type="entry name" value="GDPGP1_C"/>
</dbReference>
<keyword evidence="8" id="KW-0378">Hydrolase</keyword>
<feature type="compositionally biased region" description="Basic and acidic residues" evidence="9">
    <location>
        <begin position="411"/>
        <end position="427"/>
    </location>
</feature>
<feature type="region of interest" description="Disordered" evidence="9">
    <location>
        <begin position="406"/>
        <end position="430"/>
    </location>
</feature>
<evidence type="ECO:0000256" key="9">
    <source>
        <dbReference type="SAM" id="MobiDB-lite"/>
    </source>
</evidence>
<dbReference type="GO" id="GO:0005085">
    <property type="term" value="F:guanyl-nucleotide exchange factor activity"/>
    <property type="evidence" value="ECO:0007669"/>
    <property type="project" value="UniProtKB-KW"/>
</dbReference>
<evidence type="ECO:0000256" key="1">
    <source>
        <dbReference type="ARBA" id="ARBA00004496"/>
    </source>
</evidence>
<feature type="domain" description="GDPGP1-like N-terminal" evidence="11">
    <location>
        <begin position="74"/>
        <end position="246"/>
    </location>
</feature>
<protein>
    <recommendedName>
        <fullName evidence="14">GDP-L-galactose phosphorylase 1</fullName>
    </recommendedName>
</protein>
<dbReference type="PANTHER" id="PTHR20884:SF21">
    <property type="entry name" value="GDP-L-GALACTOSE PHOSPHORYLASE 1"/>
    <property type="match status" value="1"/>
</dbReference>
<proteinExistence type="inferred from homology"/>
<accession>A0A978W490</accession>
<dbReference type="InterPro" id="IPR026506">
    <property type="entry name" value="GDPGP"/>
</dbReference>
<comment type="similarity">
    <text evidence="2">Belongs to the GDPGP1 family.</text>
</comment>
<keyword evidence="5" id="KW-0808">Transferase</keyword>
<evidence type="ECO:0000313" key="13">
    <source>
        <dbReference type="Proteomes" id="UP000813462"/>
    </source>
</evidence>
<feature type="domain" description="GDPGP1-like C-terminal" evidence="10">
    <location>
        <begin position="253"/>
        <end position="400"/>
    </location>
</feature>
<dbReference type="EMBL" id="JAEACU010000001">
    <property type="protein sequence ID" value="KAH7546774.1"/>
    <property type="molecule type" value="Genomic_DNA"/>
</dbReference>
<reference evidence="12" key="1">
    <citation type="journal article" date="2021" name="Front. Plant Sci.">
        <title>Chromosome-Scale Genome Assembly for Chinese Sour Jujube and Insights Into Its Genome Evolution and Domestication Signature.</title>
        <authorList>
            <person name="Shen L.-Y."/>
            <person name="Luo H."/>
            <person name="Wang X.-L."/>
            <person name="Wang X.-M."/>
            <person name="Qiu X.-J."/>
            <person name="Liu H."/>
            <person name="Zhou S.-S."/>
            <person name="Jia K.-H."/>
            <person name="Nie S."/>
            <person name="Bao Y.-T."/>
            <person name="Zhang R.-G."/>
            <person name="Yun Q.-Z."/>
            <person name="Chai Y.-H."/>
            <person name="Lu J.-Y."/>
            <person name="Li Y."/>
            <person name="Zhao S.-W."/>
            <person name="Mao J.-F."/>
            <person name="Jia S.-G."/>
            <person name="Mao Y.-M."/>
        </authorList>
    </citation>
    <scope>NUCLEOTIDE SEQUENCE</scope>
    <source>
        <strain evidence="12">AT0</strain>
        <tissue evidence="12">Leaf</tissue>
    </source>
</reference>
<dbReference type="Pfam" id="PF26216">
    <property type="entry name" value="GDPGP1_C"/>
    <property type="match status" value="1"/>
</dbReference>
<dbReference type="Pfam" id="PF26217">
    <property type="entry name" value="GDPGP1_N"/>
    <property type="match status" value="1"/>
</dbReference>
<evidence type="ECO:0000256" key="8">
    <source>
        <dbReference type="ARBA" id="ARBA00022801"/>
    </source>
</evidence>
<evidence type="ECO:0000256" key="2">
    <source>
        <dbReference type="ARBA" id="ARBA00006451"/>
    </source>
</evidence>
<organism evidence="12 13">
    <name type="scientific">Ziziphus jujuba var. spinosa</name>
    <dbReference type="NCBI Taxonomy" id="714518"/>
    <lineage>
        <taxon>Eukaryota</taxon>
        <taxon>Viridiplantae</taxon>
        <taxon>Streptophyta</taxon>
        <taxon>Embryophyta</taxon>
        <taxon>Tracheophyta</taxon>
        <taxon>Spermatophyta</taxon>
        <taxon>Magnoliopsida</taxon>
        <taxon>eudicotyledons</taxon>
        <taxon>Gunneridae</taxon>
        <taxon>Pentapetalae</taxon>
        <taxon>rosids</taxon>
        <taxon>fabids</taxon>
        <taxon>Rosales</taxon>
        <taxon>Rhamnaceae</taxon>
        <taxon>Paliureae</taxon>
        <taxon>Ziziphus</taxon>
    </lineage>
</organism>
<evidence type="ECO:0000256" key="4">
    <source>
        <dbReference type="ARBA" id="ARBA00022658"/>
    </source>
</evidence>
<dbReference type="InterPro" id="IPR058866">
    <property type="entry name" value="GDPGP1_N"/>
</dbReference>
<comment type="subcellular location">
    <subcellularLocation>
        <location evidence="1">Cytoplasm</location>
    </subcellularLocation>
</comment>
<dbReference type="GO" id="GO:0080048">
    <property type="term" value="F:GDP-D-glucose phosphorylase activity"/>
    <property type="evidence" value="ECO:0007669"/>
    <property type="project" value="InterPro"/>
</dbReference>
<dbReference type="GO" id="GO:0005737">
    <property type="term" value="C:cytoplasm"/>
    <property type="evidence" value="ECO:0007669"/>
    <property type="project" value="UniProtKB-SubCell"/>
</dbReference>
<dbReference type="GO" id="GO:0006006">
    <property type="term" value="P:glucose metabolic process"/>
    <property type="evidence" value="ECO:0007669"/>
    <property type="project" value="TreeGrafter"/>
</dbReference>